<comment type="similarity">
    <text evidence="1">Belongs to the esterase D family.</text>
</comment>
<reference evidence="5 6" key="1">
    <citation type="submission" date="2018-05" db="EMBL/GenBank/DDBJ databases">
        <title>Genomic Encyclopedia of Type Strains, Phase IV (KMG-IV): sequencing the most valuable type-strain genomes for metagenomic binning, comparative biology and taxonomic classification.</title>
        <authorList>
            <person name="Goeker M."/>
        </authorList>
    </citation>
    <scope>NUCLEOTIDE SEQUENCE [LARGE SCALE GENOMIC DNA]</scope>
    <source>
        <strain evidence="5 6">DSM 3183</strain>
    </source>
</reference>
<dbReference type="EMBL" id="QJJM01000037">
    <property type="protein sequence ID" value="PXW66443.1"/>
    <property type="molecule type" value="Genomic_DNA"/>
</dbReference>
<keyword evidence="6" id="KW-1185">Reference proteome</keyword>
<organism evidence="5 6">
    <name type="scientific">Blastomonas natatoria</name>
    <dbReference type="NCBI Taxonomy" id="34015"/>
    <lineage>
        <taxon>Bacteria</taxon>
        <taxon>Pseudomonadati</taxon>
        <taxon>Pseudomonadota</taxon>
        <taxon>Alphaproteobacteria</taxon>
        <taxon>Sphingomonadales</taxon>
        <taxon>Sphingomonadaceae</taxon>
        <taxon>Blastomonas</taxon>
    </lineage>
</organism>
<evidence type="ECO:0000313" key="5">
    <source>
        <dbReference type="EMBL" id="PXW66443.1"/>
    </source>
</evidence>
<evidence type="ECO:0000256" key="3">
    <source>
        <dbReference type="SAM" id="MobiDB-lite"/>
    </source>
</evidence>
<proteinExistence type="inferred from homology"/>
<gene>
    <name evidence="5" type="ORF">C7451_1375</name>
</gene>
<feature type="compositionally biased region" description="Basic and acidic residues" evidence="3">
    <location>
        <begin position="119"/>
        <end position="137"/>
    </location>
</feature>
<dbReference type="PANTHER" id="PTHR40841:SF2">
    <property type="entry name" value="SIDEROPHORE-DEGRADING ESTERASE (EUROFUNG)"/>
    <property type="match status" value="1"/>
</dbReference>
<keyword evidence="2" id="KW-0378">Hydrolase</keyword>
<dbReference type="InterPro" id="IPR052558">
    <property type="entry name" value="Siderophore_Hydrolase_D"/>
</dbReference>
<dbReference type="PANTHER" id="PTHR40841">
    <property type="entry name" value="SIDEROPHORE TRIACETYLFUSARININE C ESTERASE"/>
    <property type="match status" value="1"/>
</dbReference>
<feature type="signal peptide" evidence="4">
    <location>
        <begin position="1"/>
        <end position="21"/>
    </location>
</feature>
<evidence type="ECO:0008006" key="7">
    <source>
        <dbReference type="Google" id="ProtNLM"/>
    </source>
</evidence>
<dbReference type="RefSeq" id="WP_110300465.1">
    <property type="nucleotide sequence ID" value="NZ_QJJM01000037.1"/>
</dbReference>
<dbReference type="Gene3D" id="3.40.50.1820">
    <property type="entry name" value="alpha/beta hydrolase"/>
    <property type="match status" value="1"/>
</dbReference>
<dbReference type="GO" id="GO:0016788">
    <property type="term" value="F:hydrolase activity, acting on ester bonds"/>
    <property type="evidence" value="ECO:0007669"/>
    <property type="project" value="TreeGrafter"/>
</dbReference>
<evidence type="ECO:0000256" key="1">
    <source>
        <dbReference type="ARBA" id="ARBA00005622"/>
    </source>
</evidence>
<dbReference type="SUPFAM" id="SSF53474">
    <property type="entry name" value="alpha/beta-Hydrolases"/>
    <property type="match status" value="1"/>
</dbReference>
<dbReference type="AlphaFoldDB" id="A0A2V3UKT2"/>
<evidence type="ECO:0000313" key="6">
    <source>
        <dbReference type="Proteomes" id="UP000248014"/>
    </source>
</evidence>
<name>A0A2V3UKT2_9SPHN</name>
<sequence length="320" mass="35423">MIRSWLCAALPFILLVPGATACAEQVAPEPPKVTDALPPITFPTSAAHDAPSALGRRYQVWVDLPPSYARSKKSLPVVFVLDPHWALPVTRSVRSLVGQRGRNIEDFILVGLSHDQDRGLEGQRRDYTPTDPRRDPAHSPGSYSAPSYGEAEAYRQYIETVVFPLVARNYRVDMNRKILVGHSYGTLFGFHVLFTRPEMFNGYVFGSPSLWFDLGVMFRTEEAWARSGRKLSARIHMVTGSFEAIAPGARYNTTNDLVADMERTRRTLASRGHPGLLITSEIAQGEDHLTVFPDVVTRGLLAVLPGHGPYTGRVVSVNVV</sequence>
<feature type="region of interest" description="Disordered" evidence="3">
    <location>
        <begin position="119"/>
        <end position="147"/>
    </location>
</feature>
<dbReference type="Pfam" id="PF00756">
    <property type="entry name" value="Esterase"/>
    <property type="match status" value="1"/>
</dbReference>
<dbReference type="PROSITE" id="PS51257">
    <property type="entry name" value="PROKAR_LIPOPROTEIN"/>
    <property type="match status" value="1"/>
</dbReference>
<evidence type="ECO:0000256" key="4">
    <source>
        <dbReference type="SAM" id="SignalP"/>
    </source>
</evidence>
<dbReference type="OrthoDB" id="5523653at2"/>
<evidence type="ECO:0000256" key="2">
    <source>
        <dbReference type="ARBA" id="ARBA00022801"/>
    </source>
</evidence>
<dbReference type="InterPro" id="IPR029058">
    <property type="entry name" value="AB_hydrolase_fold"/>
</dbReference>
<dbReference type="Proteomes" id="UP000248014">
    <property type="component" value="Unassembled WGS sequence"/>
</dbReference>
<comment type="caution">
    <text evidence="5">The sequence shown here is derived from an EMBL/GenBank/DDBJ whole genome shotgun (WGS) entry which is preliminary data.</text>
</comment>
<feature type="chain" id="PRO_5016052829" description="Alpha/beta superfamily hydrolase" evidence="4">
    <location>
        <begin position="22"/>
        <end position="320"/>
    </location>
</feature>
<keyword evidence="4" id="KW-0732">Signal</keyword>
<accession>A0A2V3UKT2</accession>
<protein>
    <recommendedName>
        <fullName evidence="7">Alpha/beta superfamily hydrolase</fullName>
    </recommendedName>
</protein>
<dbReference type="InterPro" id="IPR000801">
    <property type="entry name" value="Esterase-like"/>
</dbReference>